<evidence type="ECO:0000256" key="1">
    <source>
        <dbReference type="SAM" id="MobiDB-lite"/>
    </source>
</evidence>
<feature type="region of interest" description="Disordered" evidence="1">
    <location>
        <begin position="1"/>
        <end position="92"/>
    </location>
</feature>
<keyword evidence="3" id="KW-1185">Reference proteome</keyword>
<protein>
    <submittedName>
        <fullName evidence="2">Uncharacterized protein</fullName>
    </submittedName>
</protein>
<comment type="caution">
    <text evidence="2">The sequence shown here is derived from an EMBL/GenBank/DDBJ whole genome shotgun (WGS) entry which is preliminary data.</text>
</comment>
<proteinExistence type="predicted"/>
<sequence>MKRQEGKQITSGVLSLGDDSGVWTTELQAEDGGEGHGEHDTEKLDGEENARMKSTRGTRTGRRDYRDEGEASSSDRGKMKKESLRSKERSFEAFLPRIPRIGVEAGA</sequence>
<evidence type="ECO:0000313" key="3">
    <source>
        <dbReference type="Proteomes" id="UP001341840"/>
    </source>
</evidence>
<reference evidence="2 3" key="1">
    <citation type="journal article" date="2023" name="Plants (Basel)">
        <title>Bridging the Gap: Combining Genomics and Transcriptomics Approaches to Understand Stylosanthes scabra, an Orphan Legume from the Brazilian Caatinga.</title>
        <authorList>
            <person name="Ferreira-Neto J.R.C."/>
            <person name="da Silva M.D."/>
            <person name="Binneck E."/>
            <person name="de Melo N.F."/>
            <person name="da Silva R.H."/>
            <person name="de Melo A.L.T.M."/>
            <person name="Pandolfi V."/>
            <person name="Bustamante F.O."/>
            <person name="Brasileiro-Vidal A.C."/>
            <person name="Benko-Iseppon A.M."/>
        </authorList>
    </citation>
    <scope>NUCLEOTIDE SEQUENCE [LARGE SCALE GENOMIC DNA]</scope>
    <source>
        <tissue evidence="2">Leaves</tissue>
    </source>
</reference>
<organism evidence="2 3">
    <name type="scientific">Stylosanthes scabra</name>
    <dbReference type="NCBI Taxonomy" id="79078"/>
    <lineage>
        <taxon>Eukaryota</taxon>
        <taxon>Viridiplantae</taxon>
        <taxon>Streptophyta</taxon>
        <taxon>Embryophyta</taxon>
        <taxon>Tracheophyta</taxon>
        <taxon>Spermatophyta</taxon>
        <taxon>Magnoliopsida</taxon>
        <taxon>eudicotyledons</taxon>
        <taxon>Gunneridae</taxon>
        <taxon>Pentapetalae</taxon>
        <taxon>rosids</taxon>
        <taxon>fabids</taxon>
        <taxon>Fabales</taxon>
        <taxon>Fabaceae</taxon>
        <taxon>Papilionoideae</taxon>
        <taxon>50 kb inversion clade</taxon>
        <taxon>dalbergioids sensu lato</taxon>
        <taxon>Dalbergieae</taxon>
        <taxon>Pterocarpus clade</taxon>
        <taxon>Stylosanthes</taxon>
    </lineage>
</organism>
<dbReference type="Proteomes" id="UP001341840">
    <property type="component" value="Unassembled WGS sequence"/>
</dbReference>
<accession>A0ABU6XMF5</accession>
<dbReference type="EMBL" id="JASCZI010212163">
    <property type="protein sequence ID" value="MED6198584.1"/>
    <property type="molecule type" value="Genomic_DNA"/>
</dbReference>
<gene>
    <name evidence="2" type="ORF">PIB30_067796</name>
</gene>
<evidence type="ECO:0000313" key="2">
    <source>
        <dbReference type="EMBL" id="MED6198584.1"/>
    </source>
</evidence>
<feature type="compositionally biased region" description="Basic and acidic residues" evidence="1">
    <location>
        <begin position="61"/>
        <end position="91"/>
    </location>
</feature>
<name>A0ABU6XMF5_9FABA</name>
<feature type="compositionally biased region" description="Basic and acidic residues" evidence="1">
    <location>
        <begin position="33"/>
        <end position="51"/>
    </location>
</feature>